<comment type="similarity">
    <text evidence="1">Belongs to the UPF0065 (bug) family.</text>
</comment>
<dbReference type="InterPro" id="IPR005064">
    <property type="entry name" value="BUG"/>
</dbReference>
<dbReference type="AlphaFoldDB" id="I3UAY5"/>
<dbReference type="InterPro" id="IPR042100">
    <property type="entry name" value="Bug_dom1"/>
</dbReference>
<feature type="signal peptide" evidence="2">
    <location>
        <begin position="1"/>
        <end position="26"/>
    </location>
</feature>
<name>I3UAY5_ADVKW</name>
<dbReference type="SUPFAM" id="SSF53850">
    <property type="entry name" value="Periplasmic binding protein-like II"/>
    <property type="match status" value="1"/>
</dbReference>
<keyword evidence="2" id="KW-0732">Signal</keyword>
<dbReference type="PANTHER" id="PTHR42928">
    <property type="entry name" value="TRICARBOXYLATE-BINDING PROTEIN"/>
    <property type="match status" value="1"/>
</dbReference>
<dbReference type="CDD" id="cd07012">
    <property type="entry name" value="PBP2_Bug_TTT"/>
    <property type="match status" value="1"/>
</dbReference>
<dbReference type="OrthoDB" id="8959453at2"/>
<reference evidence="4" key="2">
    <citation type="journal article" date="2013" name="PLoS ONE">
        <title>Genome implosion elicits host-confinement in Alcaligenaceae: evidence from the comparative genomics of Tetrathiobacter kashmirensis, a pathogen in the making.</title>
        <authorList>
            <person name="Ghosh W."/>
            <person name="Alam M."/>
            <person name="Roy C."/>
            <person name="Pyne P."/>
            <person name="George A."/>
            <person name="Chakraborty R."/>
            <person name="Majumder S."/>
            <person name="Agarwal A."/>
            <person name="Chakraborty S."/>
            <person name="Majumdar S."/>
            <person name="Gupta S.K."/>
        </authorList>
    </citation>
    <scope>NUCLEOTIDE SEQUENCE [LARGE SCALE GENOMIC DNA]</scope>
    <source>
        <strain evidence="4">WT001</strain>
    </source>
</reference>
<dbReference type="EMBL" id="CP003555">
    <property type="protein sequence ID" value="AFK62173.1"/>
    <property type="molecule type" value="Genomic_DNA"/>
</dbReference>
<gene>
    <name evidence="3" type="ordered locus">TKWG_09235</name>
</gene>
<evidence type="ECO:0000313" key="3">
    <source>
        <dbReference type="EMBL" id="AFK62173.1"/>
    </source>
</evidence>
<accession>I3UAY5</accession>
<dbReference type="PANTHER" id="PTHR42928:SF5">
    <property type="entry name" value="BLR1237 PROTEIN"/>
    <property type="match status" value="1"/>
</dbReference>
<evidence type="ECO:0000256" key="1">
    <source>
        <dbReference type="ARBA" id="ARBA00006987"/>
    </source>
</evidence>
<dbReference type="Pfam" id="PF03401">
    <property type="entry name" value="TctC"/>
    <property type="match status" value="1"/>
</dbReference>
<organism evidence="3 4">
    <name type="scientific">Advenella kashmirensis (strain DSM 17095 / LMG 22695 / WT001)</name>
    <name type="common">Tetrathiobacter kashmirensis</name>
    <dbReference type="NCBI Taxonomy" id="1036672"/>
    <lineage>
        <taxon>Bacteria</taxon>
        <taxon>Pseudomonadati</taxon>
        <taxon>Pseudomonadota</taxon>
        <taxon>Betaproteobacteria</taxon>
        <taxon>Burkholderiales</taxon>
        <taxon>Alcaligenaceae</taxon>
    </lineage>
</organism>
<proteinExistence type="inferred from homology"/>
<keyword evidence="4" id="KW-1185">Reference proteome</keyword>
<dbReference type="Gene3D" id="3.40.190.150">
    <property type="entry name" value="Bordetella uptake gene, domain 1"/>
    <property type="match status" value="1"/>
</dbReference>
<evidence type="ECO:0000256" key="2">
    <source>
        <dbReference type="SAM" id="SignalP"/>
    </source>
</evidence>
<feature type="chain" id="PRO_5003680691" description="Tripartite tricarboxylate transporter substrate binding protein" evidence="2">
    <location>
        <begin position="27"/>
        <end position="325"/>
    </location>
</feature>
<reference evidence="3 4" key="1">
    <citation type="journal article" date="2011" name="J. Bacteriol.">
        <title>Whole-genome shotgun sequencing of the sulfur-oxidizing chemoautotroph Tetrathiobacter kashmirensis.</title>
        <authorList>
            <person name="Ghosh W."/>
            <person name="George A."/>
            <person name="Agarwal A."/>
            <person name="Raj P."/>
            <person name="Alam M."/>
            <person name="Pyne P."/>
            <person name="Das Gupta S.K."/>
        </authorList>
    </citation>
    <scope>NUCLEOTIDE SEQUENCE [LARGE SCALE GENOMIC DNA]</scope>
    <source>
        <strain evidence="3 4">WT001</strain>
    </source>
</reference>
<sequence>MKRRRFTQILGALATTVVFPISYAVAANYPGGKPVTIVVSTGAGSGTDQTSRQLAQGLSKDFGVPFVIENRTGASGVIGAVHVAKAAPDGHTLLATYAQHYTNQLVRDTPYDALSDFEPLARFANSALVISVAANSPYKTLADVVEAARTNPGAISYGSSGQGTTSHMAAALFSSRADISLNHIPYKTPTQVAVDAAGGQIDLSFNGTTSVLPLIRDGRLRALAVTTSKRTQSLPDVPTVAELGYPGYEVDSALWMFAPRGTSPEIVKQLSDSLLRQMQTKEYKEVCARLGLDIDPQDAATVKANGPAEITKWRKLMEMTGTSKN</sequence>
<dbReference type="PIRSF" id="PIRSF017082">
    <property type="entry name" value="YflP"/>
    <property type="match status" value="1"/>
</dbReference>
<evidence type="ECO:0008006" key="5">
    <source>
        <dbReference type="Google" id="ProtNLM"/>
    </source>
</evidence>
<dbReference type="STRING" id="1036672.TKWG_09235"/>
<protein>
    <recommendedName>
        <fullName evidence="5">Tripartite tricarboxylate transporter substrate binding protein</fullName>
    </recommendedName>
</protein>
<dbReference type="Gene3D" id="3.40.190.10">
    <property type="entry name" value="Periplasmic binding protein-like II"/>
    <property type="match status" value="1"/>
</dbReference>
<evidence type="ECO:0000313" key="4">
    <source>
        <dbReference type="Proteomes" id="UP000005267"/>
    </source>
</evidence>
<dbReference type="HOGENOM" id="CLU_045683_0_0_4"/>
<dbReference type="KEGG" id="aka:TKWG_09235"/>
<dbReference type="Proteomes" id="UP000005267">
    <property type="component" value="Chromosome"/>
</dbReference>